<organism evidence="1 2">
    <name type="scientific">Rangifer tarandus platyrhynchus</name>
    <name type="common">Svalbard reindeer</name>
    <dbReference type="NCBI Taxonomy" id="3082113"/>
    <lineage>
        <taxon>Eukaryota</taxon>
        <taxon>Metazoa</taxon>
        <taxon>Chordata</taxon>
        <taxon>Craniata</taxon>
        <taxon>Vertebrata</taxon>
        <taxon>Euteleostomi</taxon>
        <taxon>Mammalia</taxon>
        <taxon>Eutheria</taxon>
        <taxon>Laurasiatheria</taxon>
        <taxon>Artiodactyla</taxon>
        <taxon>Ruminantia</taxon>
        <taxon>Pecora</taxon>
        <taxon>Cervidae</taxon>
        <taxon>Odocoileinae</taxon>
        <taxon>Rangifer</taxon>
    </lineage>
</organism>
<name>A0ACB0E143_RANTA</name>
<dbReference type="Proteomes" id="UP001162501">
    <property type="component" value="Chromosome 13"/>
</dbReference>
<reference evidence="1" key="1">
    <citation type="submission" date="2023-05" db="EMBL/GenBank/DDBJ databases">
        <authorList>
            <consortium name="ELIXIR-Norway"/>
        </authorList>
    </citation>
    <scope>NUCLEOTIDE SEQUENCE</scope>
</reference>
<evidence type="ECO:0000313" key="2">
    <source>
        <dbReference type="Proteomes" id="UP001162501"/>
    </source>
</evidence>
<gene>
    <name evidence="1" type="ORF">MRATA1EN3_LOCUS5493</name>
</gene>
<accession>A0ACB0E143</accession>
<evidence type="ECO:0000313" key="1">
    <source>
        <dbReference type="EMBL" id="CAI9694280.1"/>
    </source>
</evidence>
<protein>
    <submittedName>
        <fullName evidence="1">Uncharacterized protein</fullName>
    </submittedName>
</protein>
<dbReference type="EMBL" id="OX596097">
    <property type="protein sequence ID" value="CAI9694280.1"/>
    <property type="molecule type" value="Genomic_DNA"/>
</dbReference>
<proteinExistence type="predicted"/>
<sequence length="583" mass="63120">MESEGTSPTLGSVPIAYFLALFSGSHGKEVEALREFLNELKTDLAMEDQERFQRDLLDRERFIKEFPQVKKELEESIRKLYALADRVDKSHRDCTIFKVAANSTSTVSGVLNILGLALAPVTAGGSLALSTTGLGLGAAAAVTTMSTSIVEHFSRSSAETEASGLLSTSIKENVSVGARCLSALGIAFSTAKVYKSMQGIRKNVHAAKLVKDNSQLAAHAKKFTSTGQVSIQTSKEVNEAFKGTVLAMTKKARIIAGGFAGISLLVDVGFLGSVVAHGQQLPLILWIEALELCNSLYRIGQSKVFFQAGMLAHLEEERDMKNMDVIIGFQNCCRGYLAREEEAVVLHEYLDQPDKKRFLEEFPQIKRKLEKSIKKLRECADNVDKVHRDCTISNVVASSTNIASGILTILGLALEPFTAGISLGLSATGLGLGAAAAVTGVSTSIVELVNTSSVEAQLDFHSIAQKISSGKSLYEAKDFRKHIRAIRMAKSNPQLVAGQVCGRSTQPVRAAFGGTALAMTRRARICGGVSAGLFLPFNIWSLVKDSQDLQGRAKTESAERLREQAQKLEMNLEVLTQIYERLK</sequence>